<protein>
    <recommendedName>
        <fullName evidence="5">Protein wntless</fullName>
    </recommendedName>
</protein>
<evidence type="ECO:0000256" key="13">
    <source>
        <dbReference type="ARBA" id="ARBA00023273"/>
    </source>
</evidence>
<feature type="transmembrane region" description="Helical" evidence="18">
    <location>
        <begin position="331"/>
        <end position="351"/>
    </location>
</feature>
<keyword evidence="6" id="KW-0217">Developmental protein</keyword>
<dbReference type="InterPro" id="IPR047843">
    <property type="entry name" value="WLS-like_TM"/>
</dbReference>
<evidence type="ECO:0000256" key="17">
    <source>
        <dbReference type="ARBA" id="ARBA00034107"/>
    </source>
</evidence>
<feature type="transmembrane region" description="Helical" evidence="18">
    <location>
        <begin position="12"/>
        <end position="35"/>
    </location>
</feature>
<accession>A0A6G1SP65</accession>
<keyword evidence="12" id="KW-0770">Synapse</keyword>
<feature type="transmembrane region" description="Helical" evidence="18">
    <location>
        <begin position="292"/>
        <end position="311"/>
    </location>
</feature>
<evidence type="ECO:0000256" key="7">
    <source>
        <dbReference type="ARBA" id="ARBA00022687"/>
    </source>
</evidence>
<evidence type="ECO:0000256" key="9">
    <source>
        <dbReference type="ARBA" id="ARBA00022989"/>
    </source>
</evidence>
<proteinExistence type="inferred from homology"/>
<evidence type="ECO:0000256" key="6">
    <source>
        <dbReference type="ARBA" id="ARBA00022473"/>
    </source>
</evidence>
<evidence type="ECO:0000256" key="1">
    <source>
        <dbReference type="ARBA" id="ARBA00004337"/>
    </source>
</evidence>
<comment type="function">
    <text evidence="14">A segment polarity gene required for wingless (wg)-dependent patterning processes, acting in both wg-sending cells and wg-target cells. In non-neuronal cells wls directs wg secretion. The wls traffic loop encompasses the Golgi, the cell surface, an endocytic compartment and a retrograde route leading back to the Golgi, and involves clathrin-mediated endocytosis and the retromer complex (a conserved protein complex consisting of Vps35 and Vps26). In neuronal cells (the larval motorneuron NMJ), the wg signal moves across the synapse via the release of wls-containing exosome-like vesicles. Postsynaptic wls is required for the trafficking of fz2 through the fz2-interacting protein Grip.</text>
</comment>
<evidence type="ECO:0000259" key="19">
    <source>
        <dbReference type="Pfam" id="PF06664"/>
    </source>
</evidence>
<evidence type="ECO:0000256" key="2">
    <source>
        <dbReference type="ARBA" id="ARBA00004477"/>
    </source>
</evidence>
<feature type="domain" description="Wntless GOLD" evidence="20">
    <location>
        <begin position="72"/>
        <end position="129"/>
    </location>
</feature>
<feature type="transmembrane region" description="Helical" evidence="18">
    <location>
        <begin position="260"/>
        <end position="280"/>
    </location>
</feature>
<dbReference type="GO" id="GO:0061355">
    <property type="term" value="P:Wnt protein secretion"/>
    <property type="evidence" value="ECO:0007669"/>
    <property type="project" value="TreeGrafter"/>
</dbReference>
<comment type="subcellular location">
    <subcellularLocation>
        <location evidence="2">Endoplasmic reticulum membrane</location>
        <topology evidence="2">Multi-pass membrane protein</topology>
    </subcellularLocation>
    <subcellularLocation>
        <location evidence="1">Endosome membrane</location>
        <topology evidence="1">Multi-pass membrane protein</topology>
    </subcellularLocation>
    <subcellularLocation>
        <location evidence="3">Golgi apparatus membrane</location>
        <topology evidence="3">Multi-pass membrane protein</topology>
    </subcellularLocation>
    <subcellularLocation>
        <location evidence="16">Postsynaptic cell membrane</location>
        <topology evidence="16">Multi-pass membrane protein</topology>
    </subcellularLocation>
    <subcellularLocation>
        <location evidence="17">Presynaptic cell membrane</location>
        <topology evidence="17">Multi-pass membrane protein</topology>
    </subcellularLocation>
</comment>
<evidence type="ECO:0000256" key="11">
    <source>
        <dbReference type="ARBA" id="ARBA00023136"/>
    </source>
</evidence>
<evidence type="ECO:0000256" key="14">
    <source>
        <dbReference type="ARBA" id="ARBA00025339"/>
    </source>
</evidence>
<evidence type="ECO:0000256" key="15">
    <source>
        <dbReference type="ARBA" id="ARBA00025880"/>
    </source>
</evidence>
<dbReference type="GO" id="GO:0016055">
    <property type="term" value="P:Wnt signaling pathway"/>
    <property type="evidence" value="ECO:0007669"/>
    <property type="project" value="UniProtKB-KW"/>
</dbReference>
<dbReference type="PANTHER" id="PTHR13449">
    <property type="entry name" value="INTEGRAL MEMBRANE PROTEIN GPR177"/>
    <property type="match status" value="1"/>
</dbReference>
<comment type="similarity">
    <text evidence="4">Belongs to the wntless family.</text>
</comment>
<dbReference type="GO" id="GO:0000139">
    <property type="term" value="C:Golgi membrane"/>
    <property type="evidence" value="ECO:0007669"/>
    <property type="project" value="UniProtKB-SubCell"/>
</dbReference>
<organism evidence="21">
    <name type="scientific">Aceria tosichella</name>
    <name type="common">wheat curl mite</name>
    <dbReference type="NCBI Taxonomy" id="561515"/>
    <lineage>
        <taxon>Eukaryota</taxon>
        <taxon>Metazoa</taxon>
        <taxon>Ecdysozoa</taxon>
        <taxon>Arthropoda</taxon>
        <taxon>Chelicerata</taxon>
        <taxon>Arachnida</taxon>
        <taxon>Acari</taxon>
        <taxon>Acariformes</taxon>
        <taxon>Trombidiformes</taxon>
        <taxon>Prostigmata</taxon>
        <taxon>Eupodina</taxon>
        <taxon>Eriophyoidea</taxon>
        <taxon>Eriophyidae</taxon>
        <taxon>Eriophyinae</taxon>
        <taxon>Aceriini</taxon>
        <taxon>Aceria</taxon>
    </lineage>
</organism>
<evidence type="ECO:0000256" key="5">
    <source>
        <dbReference type="ARBA" id="ARBA00015887"/>
    </source>
</evidence>
<dbReference type="InterPro" id="IPR053936">
    <property type="entry name" value="WLS_GOLD"/>
</dbReference>
<feature type="transmembrane region" description="Helical" evidence="18">
    <location>
        <begin position="403"/>
        <end position="427"/>
    </location>
</feature>
<evidence type="ECO:0000313" key="21">
    <source>
        <dbReference type="EMBL" id="MDE51772.1"/>
    </source>
</evidence>
<feature type="transmembrane region" description="Helical" evidence="18">
    <location>
        <begin position="499"/>
        <end position="522"/>
    </location>
</feature>
<feature type="domain" description="Wntless-like transmembrane" evidence="19">
    <location>
        <begin position="254"/>
        <end position="525"/>
    </location>
</feature>
<feature type="transmembrane region" description="Helical" evidence="18">
    <location>
        <begin position="458"/>
        <end position="479"/>
    </location>
</feature>
<dbReference type="GO" id="GO:0005789">
    <property type="term" value="C:endoplasmic reticulum membrane"/>
    <property type="evidence" value="ECO:0007669"/>
    <property type="project" value="UniProtKB-SubCell"/>
</dbReference>
<evidence type="ECO:0000256" key="18">
    <source>
        <dbReference type="SAM" id="Phobius"/>
    </source>
</evidence>
<dbReference type="EMBL" id="GGYP01007001">
    <property type="protein sequence ID" value="MDE51772.1"/>
    <property type="molecule type" value="Transcribed_RNA"/>
</dbReference>
<name>A0A6G1SP65_9ACAR</name>
<dbReference type="Pfam" id="PF21883">
    <property type="entry name" value="WLS_GOLD"/>
    <property type="match status" value="2"/>
</dbReference>
<feature type="domain" description="Wntless GOLD" evidence="20">
    <location>
        <begin position="163"/>
        <end position="252"/>
    </location>
</feature>
<feature type="transmembrane region" description="Helical" evidence="18">
    <location>
        <begin position="363"/>
        <end position="383"/>
    </location>
</feature>
<evidence type="ECO:0000256" key="16">
    <source>
        <dbReference type="ARBA" id="ARBA00034104"/>
    </source>
</evidence>
<dbReference type="GO" id="GO:0045211">
    <property type="term" value="C:postsynaptic membrane"/>
    <property type="evidence" value="ECO:0007669"/>
    <property type="project" value="UniProtKB-SubCell"/>
</dbReference>
<keyword evidence="7" id="KW-0879">Wnt signaling pathway</keyword>
<dbReference type="PANTHER" id="PTHR13449:SF2">
    <property type="entry name" value="PROTEIN WNTLESS HOMOLOG"/>
    <property type="match status" value="1"/>
</dbReference>
<keyword evidence="12" id="KW-0628">Postsynaptic cell membrane</keyword>
<dbReference type="GO" id="GO:0017147">
    <property type="term" value="F:Wnt-protein binding"/>
    <property type="evidence" value="ECO:0007669"/>
    <property type="project" value="InterPro"/>
</dbReference>
<evidence type="ECO:0000256" key="4">
    <source>
        <dbReference type="ARBA" id="ARBA00008148"/>
    </source>
</evidence>
<dbReference type="GO" id="GO:0010008">
    <property type="term" value="C:endosome membrane"/>
    <property type="evidence" value="ECO:0007669"/>
    <property type="project" value="UniProtKB-SubCell"/>
</dbReference>
<gene>
    <name evidence="21" type="primary">wls</name>
    <name evidence="21" type="ORF">g.7078</name>
</gene>
<keyword evidence="13" id="KW-0966">Cell projection</keyword>
<dbReference type="InterPro" id="IPR009551">
    <property type="entry name" value="Wntless"/>
</dbReference>
<keyword evidence="10" id="KW-0333">Golgi apparatus</keyword>
<evidence type="ECO:0000256" key="10">
    <source>
        <dbReference type="ARBA" id="ARBA00023034"/>
    </source>
</evidence>
<dbReference type="Pfam" id="PF06664">
    <property type="entry name" value="WLS-like_TM"/>
    <property type="match status" value="1"/>
</dbReference>
<keyword evidence="11 18" id="KW-0472">Membrane</keyword>
<sequence>MGATVLESLSNTKLGAIITILFGIQLVSFYIGAFLTPSPSSFEQFTSVHCYRHDRNSMAIPRHHKKHDMDVGKNCNRSTDSENDISKTKYFETRTFAVQLPLPRDGMDLAYSRWMQTLLVLLIPEFQYDPLLANNMYSSGANSQGGQHKHHLSNDGTRLIIDHFSLLIDIDLAVKNKEDKEWTVYAQRRGLKRTLKFHPHDLRQSHNLDCEPIQLFELQSLHYDYYLINFELREDKSSGPGRLTEVTGVAIHHNGGFTQIWLVLKSVFFVLTSATLVWYCRRLMSLNRKTILIERILIGLGAALTQLNFPAELLSIHFEIPFMMFLNDLRQGIFYCVLLSFWIIFVGEHLLDGTRKNSQLACYTKELLAICVASLALLIFDLSERGIQAFDPFLTIWESEPNLASLSIMIASCACLAYLGFLLYYIYLAFNTISGKQCALPKMQITKRLKYQGMIYRFKFLLCATAICAISTLVFYGLSHRNDWNYDDDSTYNLPTIEWTSAMLTTVCAMWNSYVIVLMIMYAPSYKGISGEVGMPEQIEFDCLTDDRDDELLSMDGDMNLLQELANKSSLD</sequence>
<evidence type="ECO:0000256" key="8">
    <source>
        <dbReference type="ARBA" id="ARBA00022692"/>
    </source>
</evidence>
<keyword evidence="8 18" id="KW-0812">Transmembrane</keyword>
<dbReference type="GO" id="GO:0006886">
    <property type="term" value="P:intracellular protein transport"/>
    <property type="evidence" value="ECO:0007669"/>
    <property type="project" value="TreeGrafter"/>
</dbReference>
<comment type="subunit">
    <text evidence="15">Interacts with wg; in the Golgi. Interacts with Vps35, a component of the retromer complex; wls stability is regulated by Vps35.</text>
</comment>
<evidence type="ECO:0000256" key="12">
    <source>
        <dbReference type="ARBA" id="ARBA00023257"/>
    </source>
</evidence>
<dbReference type="GO" id="GO:0042734">
    <property type="term" value="C:presynaptic membrane"/>
    <property type="evidence" value="ECO:0007669"/>
    <property type="project" value="UniProtKB-SubCell"/>
</dbReference>
<keyword evidence="9 18" id="KW-1133">Transmembrane helix</keyword>
<evidence type="ECO:0000259" key="20">
    <source>
        <dbReference type="Pfam" id="PF21883"/>
    </source>
</evidence>
<evidence type="ECO:0000256" key="3">
    <source>
        <dbReference type="ARBA" id="ARBA00004653"/>
    </source>
</evidence>
<reference evidence="21" key="1">
    <citation type="submission" date="2018-10" db="EMBL/GenBank/DDBJ databases">
        <title>Transcriptome assembly of Aceria tosichella (Wheat curl mite) Type 2.</title>
        <authorList>
            <person name="Scully E.D."/>
            <person name="Geib S.M."/>
            <person name="Palmer N.A."/>
            <person name="Gupta A.K."/>
            <person name="Sarath G."/>
            <person name="Tatineni S."/>
        </authorList>
    </citation>
    <scope>NUCLEOTIDE SEQUENCE</scope>
    <source>
        <strain evidence="21">LincolnNE</strain>
    </source>
</reference>
<dbReference type="AlphaFoldDB" id="A0A6G1SP65"/>